<dbReference type="Gene3D" id="3.40.30.10">
    <property type="entry name" value="Glutaredoxin"/>
    <property type="match status" value="1"/>
</dbReference>
<dbReference type="CDD" id="cd02947">
    <property type="entry name" value="TRX_family"/>
    <property type="match status" value="1"/>
</dbReference>
<dbReference type="SUPFAM" id="SSF52833">
    <property type="entry name" value="Thioredoxin-like"/>
    <property type="match status" value="1"/>
</dbReference>
<dbReference type="EMBL" id="JANPWB010000001">
    <property type="protein sequence ID" value="KAJ1217738.1"/>
    <property type="molecule type" value="Genomic_DNA"/>
</dbReference>
<sequence>MELAHRYYNVRFCTIDINEVHDLELCNFITGTPTFYFYRNEQKRELVQALMRKGELKFDKGKRNCLILCFTA</sequence>
<evidence type="ECO:0000313" key="2">
    <source>
        <dbReference type="Proteomes" id="UP001066276"/>
    </source>
</evidence>
<reference evidence="1" key="1">
    <citation type="journal article" date="2022" name="bioRxiv">
        <title>Sequencing and chromosome-scale assembly of the giantPleurodeles waltlgenome.</title>
        <authorList>
            <person name="Brown T."/>
            <person name="Elewa A."/>
            <person name="Iarovenko S."/>
            <person name="Subramanian E."/>
            <person name="Araus A.J."/>
            <person name="Petzold A."/>
            <person name="Susuki M."/>
            <person name="Suzuki K.-i.T."/>
            <person name="Hayashi T."/>
            <person name="Toyoda A."/>
            <person name="Oliveira C."/>
            <person name="Osipova E."/>
            <person name="Leigh N.D."/>
            <person name="Simon A."/>
            <person name="Yun M.H."/>
        </authorList>
    </citation>
    <scope>NUCLEOTIDE SEQUENCE</scope>
    <source>
        <strain evidence="1">20211129_DDA</strain>
        <tissue evidence="1">Liver</tissue>
    </source>
</reference>
<proteinExistence type="predicted"/>
<dbReference type="Proteomes" id="UP001066276">
    <property type="component" value="Chromosome 1_1"/>
</dbReference>
<name>A0AAV7WXB2_PLEWA</name>
<comment type="caution">
    <text evidence="1">The sequence shown here is derived from an EMBL/GenBank/DDBJ whole genome shotgun (WGS) entry which is preliminary data.</text>
</comment>
<keyword evidence="2" id="KW-1185">Reference proteome</keyword>
<protein>
    <recommendedName>
        <fullName evidence="3">Thioredoxin domain-containing protein</fullName>
    </recommendedName>
</protein>
<evidence type="ECO:0008006" key="3">
    <source>
        <dbReference type="Google" id="ProtNLM"/>
    </source>
</evidence>
<organism evidence="1 2">
    <name type="scientific">Pleurodeles waltl</name>
    <name type="common">Iberian ribbed newt</name>
    <dbReference type="NCBI Taxonomy" id="8319"/>
    <lineage>
        <taxon>Eukaryota</taxon>
        <taxon>Metazoa</taxon>
        <taxon>Chordata</taxon>
        <taxon>Craniata</taxon>
        <taxon>Vertebrata</taxon>
        <taxon>Euteleostomi</taxon>
        <taxon>Amphibia</taxon>
        <taxon>Batrachia</taxon>
        <taxon>Caudata</taxon>
        <taxon>Salamandroidea</taxon>
        <taxon>Salamandridae</taxon>
        <taxon>Pleurodelinae</taxon>
        <taxon>Pleurodeles</taxon>
    </lineage>
</organism>
<accession>A0AAV7WXB2</accession>
<dbReference type="AlphaFoldDB" id="A0AAV7WXB2"/>
<gene>
    <name evidence="1" type="ORF">NDU88_005328</name>
</gene>
<evidence type="ECO:0000313" key="1">
    <source>
        <dbReference type="EMBL" id="KAJ1217738.1"/>
    </source>
</evidence>
<dbReference type="InterPro" id="IPR036249">
    <property type="entry name" value="Thioredoxin-like_sf"/>
</dbReference>